<comment type="similarity">
    <text evidence="1">Belongs to the FemABX family.</text>
</comment>
<gene>
    <name evidence="7" type="ORF">H8911_02325</name>
</gene>
<dbReference type="SUPFAM" id="SSF55729">
    <property type="entry name" value="Acyl-CoA N-acyltransferases (Nat)"/>
    <property type="match status" value="1"/>
</dbReference>
<dbReference type="PROSITE" id="PS51191">
    <property type="entry name" value="FEMABX"/>
    <property type="match status" value="1"/>
</dbReference>
<evidence type="ECO:0000256" key="1">
    <source>
        <dbReference type="ARBA" id="ARBA00009943"/>
    </source>
</evidence>
<dbReference type="RefSeq" id="WP_186998588.1">
    <property type="nucleotide sequence ID" value="NZ_JACRWH010000004.1"/>
</dbReference>
<dbReference type="InterPro" id="IPR050644">
    <property type="entry name" value="PG_Glycine_Bridge_Synth"/>
</dbReference>
<evidence type="ECO:0000256" key="2">
    <source>
        <dbReference type="ARBA" id="ARBA00022679"/>
    </source>
</evidence>
<dbReference type="EMBL" id="JACRWH010000004">
    <property type="protein sequence ID" value="MBC6011594.1"/>
    <property type="molecule type" value="Genomic_DNA"/>
</dbReference>
<keyword evidence="8" id="KW-1185">Reference proteome</keyword>
<dbReference type="Gene3D" id="3.40.630.30">
    <property type="match status" value="1"/>
</dbReference>
<proteinExistence type="inferred from homology"/>
<organism evidence="7 8">
    <name type="scientific">Holdemanella hominis</name>
    <dbReference type="NCBI Taxonomy" id="2764327"/>
    <lineage>
        <taxon>Bacteria</taxon>
        <taxon>Bacillati</taxon>
        <taxon>Bacillota</taxon>
        <taxon>Erysipelotrichia</taxon>
        <taxon>Erysipelotrichales</taxon>
        <taxon>Erysipelotrichaceae</taxon>
        <taxon>Holdemanella</taxon>
    </lineage>
</organism>
<keyword evidence="3" id="KW-0133">Cell shape</keyword>
<evidence type="ECO:0000256" key="5">
    <source>
        <dbReference type="ARBA" id="ARBA00023315"/>
    </source>
</evidence>
<keyword evidence="4" id="KW-0573">Peptidoglycan synthesis</keyword>
<keyword evidence="2" id="KW-0808">Transferase</keyword>
<evidence type="ECO:0000313" key="8">
    <source>
        <dbReference type="Proteomes" id="UP000649075"/>
    </source>
</evidence>
<dbReference type="PANTHER" id="PTHR36174:SF1">
    <property type="entry name" value="LIPID II:GLYCINE GLYCYLTRANSFERASE"/>
    <property type="match status" value="1"/>
</dbReference>
<sequence length="114" mass="13303">MQSVNKDINEYKKLFDEFGQEDKEIAIAGILSIQYGNTCEMLYAGMDERFKKFMPQYKEYVENFNWAFDRGCLWSNMGGVEGSLDDGLTKFKDNFNPTINEMIGEFDIPVYPFM</sequence>
<protein>
    <submittedName>
        <fullName evidence="7">Peptidoglycan bridge formation glycyltransferase FemA/FemB family protein</fullName>
    </submittedName>
</protein>
<reference evidence="7 8" key="1">
    <citation type="submission" date="2020-08" db="EMBL/GenBank/DDBJ databases">
        <authorList>
            <person name="Liu C."/>
            <person name="Sun Q."/>
        </authorList>
    </citation>
    <scope>NUCLEOTIDE SEQUENCE [LARGE SCALE GENOMIC DNA]</scope>
    <source>
        <strain evidence="7 8">L34</strain>
    </source>
</reference>
<dbReference type="InterPro" id="IPR003447">
    <property type="entry name" value="FEMABX"/>
</dbReference>
<evidence type="ECO:0000313" key="7">
    <source>
        <dbReference type="EMBL" id="MBC6011594.1"/>
    </source>
</evidence>
<evidence type="ECO:0000256" key="3">
    <source>
        <dbReference type="ARBA" id="ARBA00022960"/>
    </source>
</evidence>
<keyword evidence="5" id="KW-0012">Acyltransferase</keyword>
<dbReference type="InterPro" id="IPR016181">
    <property type="entry name" value="Acyl_CoA_acyltransferase"/>
</dbReference>
<comment type="caution">
    <text evidence="7">The sequence shown here is derived from an EMBL/GenBank/DDBJ whole genome shotgun (WGS) entry which is preliminary data.</text>
</comment>
<name>A0ABR7KFY9_9FIRM</name>
<evidence type="ECO:0000256" key="6">
    <source>
        <dbReference type="ARBA" id="ARBA00023316"/>
    </source>
</evidence>
<dbReference type="Pfam" id="PF02388">
    <property type="entry name" value="FemAB"/>
    <property type="match status" value="1"/>
</dbReference>
<dbReference type="Proteomes" id="UP000649075">
    <property type="component" value="Unassembled WGS sequence"/>
</dbReference>
<evidence type="ECO:0000256" key="4">
    <source>
        <dbReference type="ARBA" id="ARBA00022984"/>
    </source>
</evidence>
<keyword evidence="6" id="KW-0961">Cell wall biogenesis/degradation</keyword>
<dbReference type="PANTHER" id="PTHR36174">
    <property type="entry name" value="LIPID II:GLYCINE GLYCYLTRANSFERASE"/>
    <property type="match status" value="1"/>
</dbReference>
<accession>A0ABR7KFY9</accession>